<dbReference type="PROSITE" id="PS50234">
    <property type="entry name" value="VWFA"/>
    <property type="match status" value="1"/>
</dbReference>
<dbReference type="Pfam" id="PF13519">
    <property type="entry name" value="VWA_2"/>
    <property type="match status" value="1"/>
</dbReference>
<dbReference type="SUPFAM" id="SSF51294">
    <property type="entry name" value="Hedgehog/intein (Hint) domain"/>
    <property type="match status" value="1"/>
</dbReference>
<dbReference type="OrthoDB" id="6305173at2"/>
<dbReference type="Gene3D" id="2.170.16.10">
    <property type="entry name" value="Hedgehog/Intein (Hint) domain"/>
    <property type="match status" value="1"/>
</dbReference>
<dbReference type="Pfam" id="PF13403">
    <property type="entry name" value="Hint_2"/>
    <property type="match status" value="1"/>
</dbReference>
<dbReference type="AlphaFoldDB" id="A0A1Y5RRI8"/>
<dbReference type="InterPro" id="IPR036465">
    <property type="entry name" value="vWFA_dom_sf"/>
</dbReference>
<sequence>MVRRLSVCSEGPRLEVKVVTNPSNPNNVTDSANGIIDGGAVGDIDVTLNSTLAYPATDEQAELSTSVTFTEVTETINIALVIDTSGSTSNSSGTDFTGDGNNENILQAELFAAQELFDAYIAAGYTADEVNITLIDYSTDAFERGTFNLSQGSEFAAALQAINDDGPSGWTNYQAALEEVDTAWADNGVSDQDTNIVIFASDGFPVLPGGGSQDFDTPARALENDYGAVIKAIGLGANSSLDDLETVATEVNGVPLAEQVTSGAELLDFIVEPLVNVDFAGFEIIVEGELFEFVPVDDPRVQATPTGWTINCIILDGYNLMPGDTLDVQVNAQFGVDPDFQTVTNNLSIGVVVCFVEGTHILTPDGPVPVETLSVGDRVVTRDHGVQKVRWIGSSPVEPEIMAIKPALKPIFFAAGSLGKGLPERDLRVSRQHRFLVRDWRAEMMFGEPDGVLTPAFTLCNDSTIRMDHGKERVVYYHVAFENHEVIYAEGVETESFFPNRKTIEALPEDMREELLTLFPQLLEQDEPDSVYTSARDQLKPRVGVLLS</sequence>
<dbReference type="EMBL" id="FWFQ01000003">
    <property type="protein sequence ID" value="SLN21012.1"/>
    <property type="molecule type" value="Genomic_DNA"/>
</dbReference>
<evidence type="ECO:0000313" key="3">
    <source>
        <dbReference type="Proteomes" id="UP000193409"/>
    </source>
</evidence>
<organism evidence="2 3">
    <name type="scientific">Pseudoruegeria aquimaris</name>
    <dbReference type="NCBI Taxonomy" id="393663"/>
    <lineage>
        <taxon>Bacteria</taxon>
        <taxon>Pseudomonadati</taxon>
        <taxon>Pseudomonadota</taxon>
        <taxon>Alphaproteobacteria</taxon>
        <taxon>Rhodobacterales</taxon>
        <taxon>Roseobacteraceae</taxon>
        <taxon>Pseudoruegeria</taxon>
    </lineage>
</organism>
<dbReference type="SMART" id="SM00306">
    <property type="entry name" value="HintN"/>
    <property type="match status" value="1"/>
</dbReference>
<accession>A0A1Y5RRI8</accession>
<name>A0A1Y5RRI8_9RHOB</name>
<dbReference type="SMART" id="SM00327">
    <property type="entry name" value="VWA"/>
    <property type="match status" value="1"/>
</dbReference>
<evidence type="ECO:0000313" key="2">
    <source>
        <dbReference type="EMBL" id="SLN21012.1"/>
    </source>
</evidence>
<dbReference type="SUPFAM" id="SSF53300">
    <property type="entry name" value="vWA-like"/>
    <property type="match status" value="1"/>
</dbReference>
<dbReference type="InterPro" id="IPR003587">
    <property type="entry name" value="Hint_dom_N"/>
</dbReference>
<keyword evidence="3" id="KW-1185">Reference proteome</keyword>
<reference evidence="2 3" key="1">
    <citation type="submission" date="2017-03" db="EMBL/GenBank/DDBJ databases">
        <authorList>
            <person name="Afonso C.L."/>
            <person name="Miller P.J."/>
            <person name="Scott M.A."/>
            <person name="Spackman E."/>
            <person name="Goraichik I."/>
            <person name="Dimitrov K.M."/>
            <person name="Suarez D.L."/>
            <person name="Swayne D.E."/>
        </authorList>
    </citation>
    <scope>NUCLEOTIDE SEQUENCE [LARGE SCALE GENOMIC DNA]</scope>
    <source>
        <strain evidence="2 3">CECT 7680</strain>
    </source>
</reference>
<dbReference type="InterPro" id="IPR028992">
    <property type="entry name" value="Hedgehog/Intein_dom"/>
</dbReference>
<feature type="domain" description="VWFA" evidence="1">
    <location>
        <begin position="77"/>
        <end position="274"/>
    </location>
</feature>
<dbReference type="InterPro" id="IPR002035">
    <property type="entry name" value="VWF_A"/>
</dbReference>
<dbReference type="Gene3D" id="3.40.50.410">
    <property type="entry name" value="von Willebrand factor, type A domain"/>
    <property type="match status" value="1"/>
</dbReference>
<gene>
    <name evidence="2" type="ORF">PSA7680_00781</name>
</gene>
<dbReference type="Proteomes" id="UP000193409">
    <property type="component" value="Unassembled WGS sequence"/>
</dbReference>
<proteinExistence type="predicted"/>
<dbReference type="CDD" id="cd00198">
    <property type="entry name" value="vWFA"/>
    <property type="match status" value="1"/>
</dbReference>
<protein>
    <submittedName>
        <fullName evidence="2">von Willebrand factor type A domain protein</fullName>
    </submittedName>
</protein>
<evidence type="ECO:0000259" key="1">
    <source>
        <dbReference type="PROSITE" id="PS50234"/>
    </source>
</evidence>
<dbReference type="InterPro" id="IPR036844">
    <property type="entry name" value="Hint_dom_sf"/>
</dbReference>